<dbReference type="GO" id="GO:0005737">
    <property type="term" value="C:cytoplasm"/>
    <property type="evidence" value="ECO:0007669"/>
    <property type="project" value="TreeGrafter"/>
</dbReference>
<dbReference type="InterPro" id="IPR052802">
    <property type="entry name" value="KNTC1"/>
</dbReference>
<dbReference type="Pfam" id="PF10493">
    <property type="entry name" value="Rod_C"/>
    <property type="match status" value="1"/>
</dbReference>
<dbReference type="EMBL" id="JANEYG010000003">
    <property type="protein sequence ID" value="KAJ8923927.1"/>
    <property type="molecule type" value="Genomic_DNA"/>
</dbReference>
<evidence type="ECO:0000313" key="3">
    <source>
        <dbReference type="Proteomes" id="UP001159042"/>
    </source>
</evidence>
<keyword evidence="3" id="KW-1185">Reference proteome</keyword>
<name>A0AAV8WBD2_9CUCU</name>
<proteinExistence type="predicted"/>
<reference evidence="2 3" key="1">
    <citation type="journal article" date="2023" name="Insect Mol. Biol.">
        <title>Genome sequencing provides insights into the evolution of gene families encoding plant cell wall-degrading enzymes in longhorned beetles.</title>
        <authorList>
            <person name="Shin N.R."/>
            <person name="Okamura Y."/>
            <person name="Kirsch R."/>
            <person name="Pauchet Y."/>
        </authorList>
    </citation>
    <scope>NUCLEOTIDE SEQUENCE [LARGE SCALE GENOMIC DNA]</scope>
    <source>
        <strain evidence="2">EAD_L_NR</strain>
    </source>
</reference>
<organism evidence="2 3">
    <name type="scientific">Exocentrus adspersus</name>
    <dbReference type="NCBI Taxonomy" id="1586481"/>
    <lineage>
        <taxon>Eukaryota</taxon>
        <taxon>Metazoa</taxon>
        <taxon>Ecdysozoa</taxon>
        <taxon>Arthropoda</taxon>
        <taxon>Hexapoda</taxon>
        <taxon>Insecta</taxon>
        <taxon>Pterygota</taxon>
        <taxon>Neoptera</taxon>
        <taxon>Endopterygota</taxon>
        <taxon>Coleoptera</taxon>
        <taxon>Polyphaga</taxon>
        <taxon>Cucujiformia</taxon>
        <taxon>Chrysomeloidea</taxon>
        <taxon>Cerambycidae</taxon>
        <taxon>Lamiinae</taxon>
        <taxon>Acanthocinini</taxon>
        <taxon>Exocentrus</taxon>
    </lineage>
</organism>
<feature type="domain" description="RZZ complex subunit KNTC1/ROD C-terminal" evidence="1">
    <location>
        <begin position="31"/>
        <end position="529"/>
    </location>
</feature>
<dbReference type="InterPro" id="IPR019527">
    <property type="entry name" value="RZZ-complex_KNTC1/ROD_C"/>
</dbReference>
<evidence type="ECO:0000313" key="2">
    <source>
        <dbReference type="EMBL" id="KAJ8923927.1"/>
    </source>
</evidence>
<dbReference type="GO" id="GO:0031267">
    <property type="term" value="F:small GTPase binding"/>
    <property type="evidence" value="ECO:0007669"/>
    <property type="project" value="TreeGrafter"/>
</dbReference>
<accession>A0AAV8WBD2</accession>
<protein>
    <recommendedName>
        <fullName evidence="1">RZZ complex subunit KNTC1/ROD C-terminal domain-containing protein</fullName>
    </recommendedName>
</protein>
<evidence type="ECO:0000259" key="1">
    <source>
        <dbReference type="Pfam" id="PF10493"/>
    </source>
</evidence>
<dbReference type="GO" id="GO:0000070">
    <property type="term" value="P:mitotic sister chromatid segregation"/>
    <property type="evidence" value="ECO:0007669"/>
    <property type="project" value="TreeGrafter"/>
</dbReference>
<dbReference type="GO" id="GO:1903394">
    <property type="term" value="P:protein localization to kinetochore involved in kinetochore assembly"/>
    <property type="evidence" value="ECO:0007669"/>
    <property type="project" value="TreeGrafter"/>
</dbReference>
<dbReference type="Proteomes" id="UP001159042">
    <property type="component" value="Unassembled WGS sequence"/>
</dbReference>
<dbReference type="PANTHER" id="PTHR15688">
    <property type="entry name" value="KINETOCHORE-ASSOCIATED PROTEIN 1"/>
    <property type="match status" value="1"/>
</dbReference>
<dbReference type="GO" id="GO:1990423">
    <property type="term" value="C:RZZ complex"/>
    <property type="evidence" value="ECO:0007669"/>
    <property type="project" value="TreeGrafter"/>
</dbReference>
<gene>
    <name evidence="2" type="ORF">NQ315_006703</name>
</gene>
<dbReference type="GO" id="GO:0005828">
    <property type="term" value="C:kinetochore microtubule"/>
    <property type="evidence" value="ECO:0007669"/>
    <property type="project" value="TreeGrafter"/>
</dbReference>
<comment type="caution">
    <text evidence="2">The sequence shown here is derived from an EMBL/GenBank/DDBJ whole genome shotgun (WGS) entry which is preliminary data.</text>
</comment>
<dbReference type="GO" id="GO:0007094">
    <property type="term" value="P:mitotic spindle assembly checkpoint signaling"/>
    <property type="evidence" value="ECO:0007669"/>
    <property type="project" value="TreeGrafter"/>
</dbReference>
<dbReference type="AlphaFoldDB" id="A0AAV8WBD2"/>
<dbReference type="PANTHER" id="PTHR15688:SF1">
    <property type="entry name" value="KINETOCHORE-ASSOCIATED PROTEIN 1"/>
    <property type="match status" value="1"/>
</dbReference>
<sequence length="561" mass="65282">MLLFLKNYRRFSMPSQNEKEQWYSAFPESQVLDPLSEFRLPFIQILFTYDIWNIIRPEINLKSYRYWFDAINILRKNLKKDDICIYAVKEVVTSGILGEEISGNWVLYPKYEDLFAEVDECVQNISDLERATSVVYHLMNHTPNGADKVNAAQLSYKYAQQYKDKYPNSADVDKAYVKVKTKYYSFSAMHILYTFQLADDKYIQLVAQPEDLIDALYQDGRIIKQAECVSLSCPDINKAVDTLGELFDLKVGQIKYNLLNRWLSSSNVDIDFDSTIVVKTNSDDSLKRAAYLCSSGNKQFWQNYLLKVGLNEEDAEDSEQKSFSFKAKALKCYCAISGVDTITQQTEVTYKEFLNYIDKLSLLSDLQCLGIELNVTTLDQYNKKDLLKRLSQVGKPIAIKVMAAICITYVIKDLRYWEYIINSAIKLGMYLELKTYVDFLKNQCYKSFYIKAWQVIIDNAFHVPNISSKEELHEIYVNNFLMLQSCPVLYSLNFEKIIQKCIQFDKHEFAAVLLQYLSEDKKDIYVKMISLNRKLFLDLDNLSKNGIWGIHKAKSWLATKM</sequence>